<feature type="domain" description="Zn(2)-C6 fungal-type" evidence="8">
    <location>
        <begin position="21"/>
        <end position="53"/>
    </location>
</feature>
<dbReference type="PANTHER" id="PTHR47171:SF1">
    <property type="entry name" value="ZN(II)2CYS6 TRANSCRIPTION FACTOR (EUROFUNG)"/>
    <property type="match status" value="1"/>
</dbReference>
<comment type="caution">
    <text evidence="9">The sequence shown here is derived from an EMBL/GenBank/DDBJ whole genome shotgun (WGS) entry which is preliminary data.</text>
</comment>
<evidence type="ECO:0000256" key="7">
    <source>
        <dbReference type="SAM" id="MobiDB-lite"/>
    </source>
</evidence>
<keyword evidence="4" id="KW-0238">DNA-binding</keyword>
<keyword evidence="10" id="KW-1185">Reference proteome</keyword>
<evidence type="ECO:0000256" key="3">
    <source>
        <dbReference type="ARBA" id="ARBA00023015"/>
    </source>
</evidence>
<accession>A0ABR4IJZ6</accession>
<dbReference type="CDD" id="cd00067">
    <property type="entry name" value="GAL4"/>
    <property type="match status" value="1"/>
</dbReference>
<reference evidence="9 10" key="1">
    <citation type="submission" date="2024-07" db="EMBL/GenBank/DDBJ databases">
        <title>Section-level genome sequencing and comparative genomics of Aspergillus sections Usti and Cavernicolus.</title>
        <authorList>
            <consortium name="Lawrence Berkeley National Laboratory"/>
            <person name="Nybo J.L."/>
            <person name="Vesth T.C."/>
            <person name="Theobald S."/>
            <person name="Frisvad J.C."/>
            <person name="Larsen T.O."/>
            <person name="Kjaerboelling I."/>
            <person name="Rothschild-Mancinelli K."/>
            <person name="Lyhne E.K."/>
            <person name="Kogle M.E."/>
            <person name="Barry K."/>
            <person name="Clum A."/>
            <person name="Na H."/>
            <person name="Ledsgaard L."/>
            <person name="Lin J."/>
            <person name="Lipzen A."/>
            <person name="Kuo A."/>
            <person name="Riley R."/>
            <person name="Mondo S."/>
            <person name="Labutti K."/>
            <person name="Haridas S."/>
            <person name="Pangalinan J."/>
            <person name="Salamov A.A."/>
            <person name="Simmons B.A."/>
            <person name="Magnuson J.K."/>
            <person name="Chen J."/>
            <person name="Drula E."/>
            <person name="Henrissat B."/>
            <person name="Wiebenga A."/>
            <person name="Lubbers R.J."/>
            <person name="Gomes A.C."/>
            <person name="Makela M.R."/>
            <person name="Stajich J."/>
            <person name="Grigoriev I.V."/>
            <person name="Mortensen U.H."/>
            <person name="De Vries R.P."/>
            <person name="Baker S.E."/>
            <person name="Andersen M.R."/>
        </authorList>
    </citation>
    <scope>NUCLEOTIDE SEQUENCE [LARGE SCALE GENOMIC DNA]</scope>
    <source>
        <strain evidence="9 10">CBS 123904</strain>
    </source>
</reference>
<evidence type="ECO:0000313" key="9">
    <source>
        <dbReference type="EMBL" id="KAL2828066.1"/>
    </source>
</evidence>
<dbReference type="PANTHER" id="PTHR47171">
    <property type="entry name" value="FARA-RELATED"/>
    <property type="match status" value="1"/>
</dbReference>
<dbReference type="Gene3D" id="4.10.240.10">
    <property type="entry name" value="Zn(2)-C6 fungal-type DNA-binding domain"/>
    <property type="match status" value="1"/>
</dbReference>
<evidence type="ECO:0000256" key="5">
    <source>
        <dbReference type="ARBA" id="ARBA00023163"/>
    </source>
</evidence>
<dbReference type="Pfam" id="PF04082">
    <property type="entry name" value="Fungal_trans"/>
    <property type="match status" value="1"/>
</dbReference>
<evidence type="ECO:0000313" key="10">
    <source>
        <dbReference type="Proteomes" id="UP001610446"/>
    </source>
</evidence>
<dbReference type="SMART" id="SM00906">
    <property type="entry name" value="Fungal_trans"/>
    <property type="match status" value="1"/>
</dbReference>
<dbReference type="EMBL" id="JBFXLU010000378">
    <property type="protein sequence ID" value="KAL2828066.1"/>
    <property type="molecule type" value="Genomic_DNA"/>
</dbReference>
<organism evidence="9 10">
    <name type="scientific">Aspergillus pseudoustus</name>
    <dbReference type="NCBI Taxonomy" id="1810923"/>
    <lineage>
        <taxon>Eukaryota</taxon>
        <taxon>Fungi</taxon>
        <taxon>Dikarya</taxon>
        <taxon>Ascomycota</taxon>
        <taxon>Pezizomycotina</taxon>
        <taxon>Eurotiomycetes</taxon>
        <taxon>Eurotiomycetidae</taxon>
        <taxon>Eurotiales</taxon>
        <taxon>Aspergillaceae</taxon>
        <taxon>Aspergillus</taxon>
        <taxon>Aspergillus subgen. Nidulantes</taxon>
    </lineage>
</organism>
<dbReference type="SMART" id="SM00066">
    <property type="entry name" value="GAL4"/>
    <property type="match status" value="1"/>
</dbReference>
<evidence type="ECO:0000256" key="2">
    <source>
        <dbReference type="ARBA" id="ARBA00022833"/>
    </source>
</evidence>
<dbReference type="PROSITE" id="PS50048">
    <property type="entry name" value="ZN2_CY6_FUNGAL_2"/>
    <property type="match status" value="1"/>
</dbReference>
<feature type="region of interest" description="Disordered" evidence="7">
    <location>
        <begin position="142"/>
        <end position="173"/>
    </location>
</feature>
<proteinExistence type="predicted"/>
<dbReference type="PROSITE" id="PS00463">
    <property type="entry name" value="ZN2_CY6_FUNGAL_1"/>
    <property type="match status" value="1"/>
</dbReference>
<keyword evidence="2" id="KW-0862">Zinc</keyword>
<dbReference type="InterPro" id="IPR001138">
    <property type="entry name" value="Zn2Cys6_DnaBD"/>
</dbReference>
<evidence type="ECO:0000256" key="6">
    <source>
        <dbReference type="ARBA" id="ARBA00023242"/>
    </source>
</evidence>
<name>A0ABR4IJZ6_9EURO</name>
<dbReference type="Proteomes" id="UP001610446">
    <property type="component" value="Unassembled WGS sequence"/>
</dbReference>
<keyword evidence="1" id="KW-0479">Metal-binding</keyword>
<evidence type="ECO:0000259" key="8">
    <source>
        <dbReference type="PROSITE" id="PS50048"/>
    </source>
</evidence>
<dbReference type="Pfam" id="PF00172">
    <property type="entry name" value="Zn_clus"/>
    <property type="match status" value="1"/>
</dbReference>
<evidence type="ECO:0000256" key="4">
    <source>
        <dbReference type="ARBA" id="ARBA00023125"/>
    </source>
</evidence>
<dbReference type="InterPro" id="IPR007219">
    <property type="entry name" value="XnlR_reg_dom"/>
</dbReference>
<feature type="compositionally biased region" description="Polar residues" evidence="7">
    <location>
        <begin position="142"/>
        <end position="157"/>
    </location>
</feature>
<gene>
    <name evidence="9" type="ORF">BJY01DRAFT_255500</name>
</gene>
<dbReference type="InterPro" id="IPR036864">
    <property type="entry name" value="Zn2-C6_fun-type_DNA-bd_sf"/>
</dbReference>
<dbReference type="SUPFAM" id="SSF57701">
    <property type="entry name" value="Zn2/Cys6 DNA-binding domain"/>
    <property type="match status" value="1"/>
</dbReference>
<feature type="region of interest" description="Disordered" evidence="7">
    <location>
        <begin position="86"/>
        <end position="124"/>
    </location>
</feature>
<keyword evidence="5" id="KW-0804">Transcription</keyword>
<sequence length="731" mass="81676">MPDARSTHSQPSRSRLRAGKACTRCHEKRIKCDAMRQMPCAHCVQDGHTECVLRESKRGTYARSSLRQRIGRDPPRARTSVNVADDLLSRSGNHRVEAENTETPPLQRSDAAATVPTSTSAPNIAIQSRVAAGDNANVQSRTAAQPLPTKQSPLAQLSSGTSGEASSSSSSSSSSYQDISWSAMFDHFLSNRENGRDWIDKCSITYLGESFPLAIVLNGLKDGSRPKLHHLGPPFPRAQASAPFQSQPAHMLPEDFEYLRAKGVFRLPEKSHLDALITVFLDRVYPLYPIVNRHEFIQQYKNEALSLILMYAICFITVTFAPQSVLSVIGFESRQQARSQFYKKTKALFDMGYETNKIANLQSAFLLSFYGGGPNTYWNFYSWVSTAVTIAEGIGIHRSTIAIPNMQPQDKSLMRRLWWALVARDSICGTLVGRPFRIDLDQADADMLTIMDFAHDTLAADFFENPAAQRYAQYQVANAKLSLIMRQIIISRFHPGRQPERSEDLHARLREWKAELCPTLAWQDEVPDCSNPFSMSLSVQYNHHLILLYLGHIRGENTCRRDEREIEEIVDSAAHHIPTVVCALATKSLLFTVPHELYYGIFLAQAAFYERMRSPNKLVARLSRSALNSCQMVLQAISEFWDCGSFILELFENLSRRCLEQRSCATDNWLQPVQPDTSRGVAAAEASGPSGAATSANDADVFNALLGDDSWQCNPILSSLFGLPPDLFLPE</sequence>
<protein>
    <submittedName>
        <fullName evidence="9">Fungal-specific transcription factor domain-containing protein</fullName>
    </submittedName>
</protein>
<dbReference type="CDD" id="cd12148">
    <property type="entry name" value="fungal_TF_MHR"/>
    <property type="match status" value="1"/>
</dbReference>
<evidence type="ECO:0000256" key="1">
    <source>
        <dbReference type="ARBA" id="ARBA00022723"/>
    </source>
</evidence>
<feature type="compositionally biased region" description="Low complexity" evidence="7">
    <location>
        <begin position="111"/>
        <end position="122"/>
    </location>
</feature>
<dbReference type="InterPro" id="IPR052073">
    <property type="entry name" value="Amide_Lactam_Regulators"/>
</dbReference>
<keyword evidence="6" id="KW-0539">Nucleus</keyword>
<feature type="compositionally biased region" description="Low complexity" evidence="7">
    <location>
        <begin position="158"/>
        <end position="173"/>
    </location>
</feature>
<keyword evidence="3" id="KW-0805">Transcription regulation</keyword>